<dbReference type="RefSeq" id="XP_005651057.1">
    <property type="nucleotide sequence ID" value="XM_005651000.1"/>
</dbReference>
<dbReference type="EMBL" id="AGSI01000002">
    <property type="protein sequence ID" value="EIE26513.1"/>
    <property type="molecule type" value="Genomic_DNA"/>
</dbReference>
<keyword evidence="2" id="KW-1185">Reference proteome</keyword>
<dbReference type="OrthoDB" id="509144at2759"/>
<accession>I0Z794</accession>
<organism evidence="1 2">
    <name type="scientific">Coccomyxa subellipsoidea (strain C-169)</name>
    <name type="common">Green microalga</name>
    <dbReference type="NCBI Taxonomy" id="574566"/>
    <lineage>
        <taxon>Eukaryota</taxon>
        <taxon>Viridiplantae</taxon>
        <taxon>Chlorophyta</taxon>
        <taxon>core chlorophytes</taxon>
        <taxon>Trebouxiophyceae</taxon>
        <taxon>Trebouxiophyceae incertae sedis</taxon>
        <taxon>Coccomyxaceae</taxon>
        <taxon>Coccomyxa</taxon>
        <taxon>Coccomyxa subellipsoidea</taxon>
    </lineage>
</organism>
<dbReference type="GeneID" id="17044523"/>
<sequence>MLTRLSFALHPSPAFTCQLHRIDVSFVPRAESSGRTAHDEYSYNSGSNDERRKATIEHIYRDTDGVAENSSSSSVPWSMGWQMNERNTVWNDDLKLRLLKRSIAEKARLQTEEMDARLNEVISLLPGLVSRLPYIKADTAAQLCADPRALAERLLQVKSIFPGADAAQIFLEHPMYMLRQDISIIKAAADRLRDLIPDVDVDKLVEEHPQLLDVKGFEQALSHARETIPSLDVGHMMRYNPSMIFGFQRGAQLIPYDEVPTSP</sequence>
<dbReference type="KEGG" id="csl:COCSUDRAFT_52360"/>
<dbReference type="Proteomes" id="UP000007264">
    <property type="component" value="Unassembled WGS sequence"/>
</dbReference>
<comment type="caution">
    <text evidence="1">The sequence shown here is derived from an EMBL/GenBank/DDBJ whole genome shotgun (WGS) entry which is preliminary data.</text>
</comment>
<reference evidence="1 2" key="1">
    <citation type="journal article" date="2012" name="Genome Biol.">
        <title>The genome of the polar eukaryotic microalga coccomyxa subellipsoidea reveals traits of cold adaptation.</title>
        <authorList>
            <person name="Blanc G."/>
            <person name="Agarkova I."/>
            <person name="Grimwood J."/>
            <person name="Kuo A."/>
            <person name="Brueggeman A."/>
            <person name="Dunigan D."/>
            <person name="Gurnon J."/>
            <person name="Ladunga I."/>
            <person name="Lindquist E."/>
            <person name="Lucas S."/>
            <person name="Pangilinan J."/>
            <person name="Proschold T."/>
            <person name="Salamov A."/>
            <person name="Schmutz J."/>
            <person name="Weeks D."/>
            <person name="Yamada T."/>
            <person name="Claverie J.M."/>
            <person name="Grigoriev I."/>
            <person name="Van Etten J."/>
            <person name="Lomsadze A."/>
            <person name="Borodovsky M."/>
        </authorList>
    </citation>
    <scope>NUCLEOTIDE SEQUENCE [LARGE SCALE GENOMIC DNA]</scope>
    <source>
        <strain evidence="1 2">C-169</strain>
    </source>
</reference>
<dbReference type="eggNOG" id="ENOG502SQP4">
    <property type="taxonomic scope" value="Eukaryota"/>
</dbReference>
<dbReference type="AlphaFoldDB" id="I0Z794"/>
<proteinExistence type="predicted"/>
<evidence type="ECO:0000313" key="1">
    <source>
        <dbReference type="EMBL" id="EIE26513.1"/>
    </source>
</evidence>
<gene>
    <name evidence="1" type="ORF">COCSUDRAFT_52360</name>
</gene>
<protein>
    <submittedName>
        <fullName evidence="1">Uncharacterized protein</fullName>
    </submittedName>
</protein>
<name>I0Z794_COCSC</name>
<evidence type="ECO:0000313" key="2">
    <source>
        <dbReference type="Proteomes" id="UP000007264"/>
    </source>
</evidence>